<evidence type="ECO:0000313" key="1">
    <source>
        <dbReference type="EMBL" id="JAD48131.1"/>
    </source>
</evidence>
<dbReference type="AlphaFoldDB" id="A0A0A9AAP5"/>
<name>A0A0A9AAP5_ARUDO</name>
<protein>
    <submittedName>
        <fullName evidence="1">Uncharacterized protein</fullName>
    </submittedName>
</protein>
<sequence length="58" mass="6937">MLVKFLYHLRNLKDGPAFFFTGFLINLYQMKHILQLLKSFHAYLNTMGQLLCRFLRDG</sequence>
<reference evidence="1" key="2">
    <citation type="journal article" date="2015" name="Data Brief">
        <title>Shoot transcriptome of the giant reed, Arundo donax.</title>
        <authorList>
            <person name="Barrero R.A."/>
            <person name="Guerrero F.D."/>
            <person name="Moolhuijzen P."/>
            <person name="Goolsby J.A."/>
            <person name="Tidwell J."/>
            <person name="Bellgard S.E."/>
            <person name="Bellgard M.I."/>
        </authorList>
    </citation>
    <scope>NUCLEOTIDE SEQUENCE</scope>
    <source>
        <tissue evidence="1">Shoot tissue taken approximately 20 cm above the soil surface</tissue>
    </source>
</reference>
<proteinExistence type="predicted"/>
<organism evidence="1">
    <name type="scientific">Arundo donax</name>
    <name type="common">Giant reed</name>
    <name type="synonym">Donax arundinaceus</name>
    <dbReference type="NCBI Taxonomy" id="35708"/>
    <lineage>
        <taxon>Eukaryota</taxon>
        <taxon>Viridiplantae</taxon>
        <taxon>Streptophyta</taxon>
        <taxon>Embryophyta</taxon>
        <taxon>Tracheophyta</taxon>
        <taxon>Spermatophyta</taxon>
        <taxon>Magnoliopsida</taxon>
        <taxon>Liliopsida</taxon>
        <taxon>Poales</taxon>
        <taxon>Poaceae</taxon>
        <taxon>PACMAD clade</taxon>
        <taxon>Arundinoideae</taxon>
        <taxon>Arundineae</taxon>
        <taxon>Arundo</taxon>
    </lineage>
</organism>
<reference evidence="1" key="1">
    <citation type="submission" date="2014-09" db="EMBL/GenBank/DDBJ databases">
        <authorList>
            <person name="Magalhaes I.L.F."/>
            <person name="Oliveira U."/>
            <person name="Santos F.R."/>
            <person name="Vidigal T.H.D.A."/>
            <person name="Brescovit A.D."/>
            <person name="Santos A.J."/>
        </authorList>
    </citation>
    <scope>NUCLEOTIDE SEQUENCE</scope>
    <source>
        <tissue evidence="1">Shoot tissue taken approximately 20 cm above the soil surface</tissue>
    </source>
</reference>
<dbReference type="EMBL" id="GBRH01249764">
    <property type="protein sequence ID" value="JAD48131.1"/>
    <property type="molecule type" value="Transcribed_RNA"/>
</dbReference>
<accession>A0A0A9AAP5</accession>